<feature type="compositionally biased region" description="Low complexity" evidence="1">
    <location>
        <begin position="55"/>
        <end position="64"/>
    </location>
</feature>
<name>A0AAN7KZI1_9MYRT</name>
<protein>
    <submittedName>
        <fullName evidence="2">Uncharacterized protein</fullName>
    </submittedName>
</protein>
<accession>A0AAN7KZI1</accession>
<proteinExistence type="predicted"/>
<gene>
    <name evidence="2" type="ORF">SAY87_023982</name>
</gene>
<organism evidence="2 3">
    <name type="scientific">Trapa incisa</name>
    <dbReference type="NCBI Taxonomy" id="236973"/>
    <lineage>
        <taxon>Eukaryota</taxon>
        <taxon>Viridiplantae</taxon>
        <taxon>Streptophyta</taxon>
        <taxon>Embryophyta</taxon>
        <taxon>Tracheophyta</taxon>
        <taxon>Spermatophyta</taxon>
        <taxon>Magnoliopsida</taxon>
        <taxon>eudicotyledons</taxon>
        <taxon>Gunneridae</taxon>
        <taxon>Pentapetalae</taxon>
        <taxon>rosids</taxon>
        <taxon>malvids</taxon>
        <taxon>Myrtales</taxon>
        <taxon>Lythraceae</taxon>
        <taxon>Trapa</taxon>
    </lineage>
</organism>
<dbReference type="EMBL" id="JAXIOK010000003">
    <property type="protein sequence ID" value="KAK4776021.1"/>
    <property type="molecule type" value="Genomic_DNA"/>
</dbReference>
<reference evidence="2 3" key="1">
    <citation type="journal article" date="2023" name="Hortic Res">
        <title>Pangenome of water caltrop reveals structural variations and asymmetric subgenome divergence after allopolyploidization.</title>
        <authorList>
            <person name="Zhang X."/>
            <person name="Chen Y."/>
            <person name="Wang L."/>
            <person name="Yuan Y."/>
            <person name="Fang M."/>
            <person name="Shi L."/>
            <person name="Lu R."/>
            <person name="Comes H.P."/>
            <person name="Ma Y."/>
            <person name="Chen Y."/>
            <person name="Huang G."/>
            <person name="Zhou Y."/>
            <person name="Zheng Z."/>
            <person name="Qiu Y."/>
        </authorList>
    </citation>
    <scope>NUCLEOTIDE SEQUENCE [LARGE SCALE GENOMIC DNA]</scope>
    <source>
        <tissue evidence="2">Roots</tissue>
    </source>
</reference>
<evidence type="ECO:0000313" key="2">
    <source>
        <dbReference type="EMBL" id="KAK4776021.1"/>
    </source>
</evidence>
<comment type="caution">
    <text evidence="2">The sequence shown here is derived from an EMBL/GenBank/DDBJ whole genome shotgun (WGS) entry which is preliminary data.</text>
</comment>
<evidence type="ECO:0000256" key="1">
    <source>
        <dbReference type="SAM" id="MobiDB-lite"/>
    </source>
</evidence>
<evidence type="ECO:0000313" key="3">
    <source>
        <dbReference type="Proteomes" id="UP001345219"/>
    </source>
</evidence>
<dbReference type="AlphaFoldDB" id="A0AAN7KZI1"/>
<keyword evidence="3" id="KW-1185">Reference proteome</keyword>
<sequence length="89" mass="9591">MKDANVDSVKVDVVDCNLKVSSVQLDNAEAVAKAKLLLSEIGSAKGSSSRKFVRHGTQGRQGQGQRRDKNGSWVKSVNLVQHSMLKATP</sequence>
<feature type="region of interest" description="Disordered" evidence="1">
    <location>
        <begin position="44"/>
        <end position="75"/>
    </location>
</feature>
<dbReference type="Proteomes" id="UP001345219">
    <property type="component" value="Chromosome 18"/>
</dbReference>